<keyword evidence="5 9" id="KW-0805">Transcription regulation</keyword>
<sequence>MTKYNVMILEDDLRASYMLESAIKQDEDFTVVSVSESYSEALLQYAIYQPQLIFIDMTLPDGHGLEFIQRMRKQGARCDFIITTADRDIETLTKAIRLGVSDYLVKPIRMSRVYQALKDYDLYKQQVSSNSTVDQKDIDLLLRKVEPKDTRKTPKGIDSTTLAKLKALIVEEQLIEFSSTDIGERMNVSRITARRYLEFLESEGVVKLVLNYNTGGRPKRLYRVT</sequence>
<evidence type="ECO:0000256" key="9">
    <source>
        <dbReference type="PIRNR" id="PIRNR006171"/>
    </source>
</evidence>
<evidence type="ECO:0000313" key="12">
    <source>
        <dbReference type="EMBL" id="SJL84662.1"/>
    </source>
</evidence>
<dbReference type="PIRSF" id="PIRSF006171">
    <property type="entry name" value="RR_citrat_malat"/>
    <property type="match status" value="1"/>
</dbReference>
<evidence type="ECO:0000256" key="5">
    <source>
        <dbReference type="ARBA" id="ARBA00023015"/>
    </source>
</evidence>
<dbReference type="InterPro" id="IPR036390">
    <property type="entry name" value="WH_DNA-bd_sf"/>
</dbReference>
<feature type="modified residue" description="4-aspartylphosphate" evidence="10">
    <location>
        <position position="56"/>
    </location>
</feature>
<dbReference type="SUPFAM" id="SSF52172">
    <property type="entry name" value="CheY-like"/>
    <property type="match status" value="1"/>
</dbReference>
<dbReference type="AlphaFoldDB" id="A0A1R4B6X0"/>
<evidence type="ECO:0000256" key="10">
    <source>
        <dbReference type="PROSITE-ProRule" id="PRU00169"/>
    </source>
</evidence>
<evidence type="ECO:0000256" key="4">
    <source>
        <dbReference type="ARBA" id="ARBA00023012"/>
    </source>
</evidence>
<keyword evidence="4 9" id="KW-0902">Two-component regulatory system</keyword>
<keyword evidence="3 10" id="KW-0597">Phosphoprotein</keyword>
<dbReference type="InterPro" id="IPR011006">
    <property type="entry name" value="CheY-like_superfamily"/>
</dbReference>
<dbReference type="Gene3D" id="3.40.50.2300">
    <property type="match status" value="1"/>
</dbReference>
<dbReference type="InterPro" id="IPR051271">
    <property type="entry name" value="2C-system_Tx_regulators"/>
</dbReference>
<dbReference type="GO" id="GO:0000156">
    <property type="term" value="F:phosphorelay response regulator activity"/>
    <property type="evidence" value="ECO:0007669"/>
    <property type="project" value="TreeGrafter"/>
</dbReference>
<dbReference type="GO" id="GO:0005737">
    <property type="term" value="C:cytoplasm"/>
    <property type="evidence" value="ECO:0007669"/>
    <property type="project" value="UniProtKB-SubCell"/>
</dbReference>
<dbReference type="PANTHER" id="PTHR45526:SF1">
    <property type="entry name" value="TRANSCRIPTIONAL REGULATORY PROTEIN DCUR-RELATED"/>
    <property type="match status" value="1"/>
</dbReference>
<dbReference type="Proteomes" id="UP000189475">
    <property type="component" value="Unassembled WGS sequence"/>
</dbReference>
<evidence type="ECO:0000256" key="7">
    <source>
        <dbReference type="ARBA" id="ARBA00023159"/>
    </source>
</evidence>
<name>A0A1R4B6X0_9VIBR</name>
<evidence type="ECO:0000256" key="6">
    <source>
        <dbReference type="ARBA" id="ARBA00023125"/>
    </source>
</evidence>
<evidence type="ECO:0000256" key="3">
    <source>
        <dbReference type="ARBA" id="ARBA00022553"/>
    </source>
</evidence>
<evidence type="ECO:0000256" key="1">
    <source>
        <dbReference type="ARBA" id="ARBA00004496"/>
    </source>
</evidence>
<dbReference type="PANTHER" id="PTHR45526">
    <property type="entry name" value="TRANSCRIPTIONAL REGULATORY PROTEIN DPIA"/>
    <property type="match status" value="1"/>
</dbReference>
<keyword evidence="2 9" id="KW-0963">Cytoplasm</keyword>
<dbReference type="SUPFAM" id="SSF46785">
    <property type="entry name" value="Winged helix' DNA-binding domain"/>
    <property type="match status" value="1"/>
</dbReference>
<organism evidence="12 13">
    <name type="scientific">Vibrio palustris</name>
    <dbReference type="NCBI Taxonomy" id="1918946"/>
    <lineage>
        <taxon>Bacteria</taxon>
        <taxon>Pseudomonadati</taxon>
        <taxon>Pseudomonadota</taxon>
        <taxon>Gammaproteobacteria</taxon>
        <taxon>Vibrionales</taxon>
        <taxon>Vibrionaceae</taxon>
        <taxon>Vibrio</taxon>
    </lineage>
</organism>
<dbReference type="RefSeq" id="WP_205408817.1">
    <property type="nucleotide sequence ID" value="NZ_AP024888.1"/>
</dbReference>
<keyword evidence="7 9" id="KW-0010">Activator</keyword>
<keyword evidence="13" id="KW-1185">Reference proteome</keyword>
<dbReference type="SMART" id="SM00448">
    <property type="entry name" value="REC"/>
    <property type="match status" value="1"/>
</dbReference>
<protein>
    <recommendedName>
        <fullName evidence="9">Transcriptional regulatory protein</fullName>
    </recommendedName>
</protein>
<dbReference type="InterPro" id="IPR001789">
    <property type="entry name" value="Sig_transdc_resp-reg_receiver"/>
</dbReference>
<reference evidence="12 13" key="1">
    <citation type="submission" date="2017-02" db="EMBL/GenBank/DDBJ databases">
        <authorList>
            <person name="Peterson S.W."/>
        </authorList>
    </citation>
    <scope>NUCLEOTIDE SEQUENCE [LARGE SCALE GENOMIC DNA]</scope>
    <source>
        <strain evidence="12 13">CECT 9027</strain>
    </source>
</reference>
<proteinExistence type="predicted"/>
<evidence type="ECO:0000256" key="8">
    <source>
        <dbReference type="ARBA" id="ARBA00023163"/>
    </source>
</evidence>
<keyword evidence="8 9" id="KW-0804">Transcription</keyword>
<evidence type="ECO:0000259" key="11">
    <source>
        <dbReference type="PROSITE" id="PS50110"/>
    </source>
</evidence>
<comment type="subcellular location">
    <subcellularLocation>
        <location evidence="1 9">Cytoplasm</location>
    </subcellularLocation>
</comment>
<keyword evidence="6 9" id="KW-0238">DNA-binding</keyword>
<dbReference type="GO" id="GO:0003677">
    <property type="term" value="F:DNA binding"/>
    <property type="evidence" value="ECO:0007669"/>
    <property type="project" value="UniProtKB-KW"/>
</dbReference>
<dbReference type="EMBL" id="FUFT01000005">
    <property type="protein sequence ID" value="SJL84662.1"/>
    <property type="molecule type" value="Genomic_DNA"/>
</dbReference>
<accession>A0A1R4B6X0</accession>
<dbReference type="STRING" id="1918946.VPAL9027_02656"/>
<dbReference type="GO" id="GO:0003700">
    <property type="term" value="F:DNA-binding transcription factor activity"/>
    <property type="evidence" value="ECO:0007669"/>
    <property type="project" value="InterPro"/>
</dbReference>
<gene>
    <name evidence="12" type="primary">dpiA_3</name>
    <name evidence="12" type="ORF">VPAL9027_02656</name>
</gene>
<dbReference type="InterPro" id="IPR024187">
    <property type="entry name" value="Sig_transdc_resp-reg_cit/mal"/>
</dbReference>
<dbReference type="Pfam" id="PF00072">
    <property type="entry name" value="Response_reg"/>
    <property type="match status" value="1"/>
</dbReference>
<evidence type="ECO:0000256" key="2">
    <source>
        <dbReference type="ARBA" id="ARBA00022490"/>
    </source>
</evidence>
<dbReference type="PROSITE" id="PS50110">
    <property type="entry name" value="RESPONSE_REGULATORY"/>
    <property type="match status" value="1"/>
</dbReference>
<evidence type="ECO:0000313" key="13">
    <source>
        <dbReference type="Proteomes" id="UP000189475"/>
    </source>
</evidence>
<feature type="domain" description="Response regulatory" evidence="11">
    <location>
        <begin position="5"/>
        <end position="121"/>
    </location>
</feature>